<feature type="region of interest" description="Disordered" evidence="5">
    <location>
        <begin position="1"/>
        <end position="38"/>
    </location>
</feature>
<accession>A0A1E7EWG7</accession>
<evidence type="ECO:0000256" key="1">
    <source>
        <dbReference type="ARBA" id="ARBA00022723"/>
    </source>
</evidence>
<evidence type="ECO:0000256" key="3">
    <source>
        <dbReference type="ARBA" id="ARBA00022833"/>
    </source>
</evidence>
<dbReference type="GO" id="GO:0008270">
    <property type="term" value="F:zinc ion binding"/>
    <property type="evidence" value="ECO:0007669"/>
    <property type="project" value="UniProtKB-KW"/>
</dbReference>
<dbReference type="EMBL" id="KV784373">
    <property type="protein sequence ID" value="OEU10206.1"/>
    <property type="molecule type" value="Genomic_DNA"/>
</dbReference>
<proteinExistence type="predicted"/>
<evidence type="ECO:0000256" key="2">
    <source>
        <dbReference type="ARBA" id="ARBA00022771"/>
    </source>
</evidence>
<reference evidence="7 8" key="1">
    <citation type="submission" date="2016-09" db="EMBL/GenBank/DDBJ databases">
        <title>Extensive genetic diversity and differential bi-allelic expression allows diatom success in the polar Southern Ocean.</title>
        <authorList>
            <consortium name="DOE Joint Genome Institute"/>
            <person name="Mock T."/>
            <person name="Otillar R.P."/>
            <person name="Strauss J."/>
            <person name="Dupont C."/>
            <person name="Frickenhaus S."/>
            <person name="Maumus F."/>
            <person name="Mcmullan M."/>
            <person name="Sanges R."/>
            <person name="Schmutz J."/>
            <person name="Toseland A."/>
            <person name="Valas R."/>
            <person name="Veluchamy A."/>
            <person name="Ward B.J."/>
            <person name="Allen A."/>
            <person name="Barry K."/>
            <person name="Falciatore A."/>
            <person name="Ferrante M."/>
            <person name="Fortunato A.E."/>
            <person name="Gloeckner G."/>
            <person name="Gruber A."/>
            <person name="Hipkin R."/>
            <person name="Janech M."/>
            <person name="Kroth P."/>
            <person name="Leese F."/>
            <person name="Lindquist E."/>
            <person name="Lyon B.R."/>
            <person name="Martin J."/>
            <person name="Mayer C."/>
            <person name="Parker M."/>
            <person name="Quesneville H."/>
            <person name="Raymond J."/>
            <person name="Uhlig C."/>
            <person name="Valentin K.U."/>
            <person name="Worden A.Z."/>
            <person name="Armbrust E.V."/>
            <person name="Bowler C."/>
            <person name="Green B."/>
            <person name="Moulton V."/>
            <person name="Van Oosterhout C."/>
            <person name="Grigoriev I."/>
        </authorList>
    </citation>
    <scope>NUCLEOTIDE SEQUENCE [LARGE SCALE GENOMIC DNA]</scope>
    <source>
        <strain evidence="7 8">CCMP1102</strain>
    </source>
</reference>
<dbReference type="AlphaFoldDB" id="A0A1E7EWG7"/>
<protein>
    <recommendedName>
        <fullName evidence="6">MYND-type domain-containing protein</fullName>
    </recommendedName>
</protein>
<dbReference type="OrthoDB" id="71226at2759"/>
<dbReference type="SUPFAM" id="SSF144232">
    <property type="entry name" value="HIT/MYND zinc finger-like"/>
    <property type="match status" value="1"/>
</dbReference>
<organism evidence="7 8">
    <name type="scientific">Fragilariopsis cylindrus CCMP1102</name>
    <dbReference type="NCBI Taxonomy" id="635003"/>
    <lineage>
        <taxon>Eukaryota</taxon>
        <taxon>Sar</taxon>
        <taxon>Stramenopiles</taxon>
        <taxon>Ochrophyta</taxon>
        <taxon>Bacillariophyta</taxon>
        <taxon>Bacillariophyceae</taxon>
        <taxon>Bacillariophycidae</taxon>
        <taxon>Bacillariales</taxon>
        <taxon>Bacillariaceae</taxon>
        <taxon>Fragilariopsis</taxon>
    </lineage>
</organism>
<feature type="domain" description="MYND-type" evidence="6">
    <location>
        <begin position="189"/>
        <end position="229"/>
    </location>
</feature>
<dbReference type="PROSITE" id="PS50865">
    <property type="entry name" value="ZF_MYND_2"/>
    <property type="match status" value="1"/>
</dbReference>
<dbReference type="Gene3D" id="6.10.140.2220">
    <property type="match status" value="1"/>
</dbReference>
<sequence length="244" mass="28113">MAEKTRQGNNATKADTNQNDTSAALSCHHGSSEQEFNNGGGEYLKAVEEYIHRAQILARKQQRPEDAANLSKKFADDYSTLMKDTEFGKFLFAYCTREYFNSNTLKKPVQRTNIRILLALGFLIRYHYIPLNEGKNVGCGSEYMEDLSKYNRDIYTDRGIINCLARETPCKCMKDGKKEAKTMDKIGYCFGCKQEFPKDNLLVCSGCNDVKYHSRDCQLKYWSDHKIQCRLKQQITKRNDEIEA</sequence>
<evidence type="ECO:0000313" key="7">
    <source>
        <dbReference type="EMBL" id="OEU10206.1"/>
    </source>
</evidence>
<evidence type="ECO:0000313" key="8">
    <source>
        <dbReference type="Proteomes" id="UP000095751"/>
    </source>
</evidence>
<name>A0A1E7EWG7_9STRA</name>
<keyword evidence="2 4" id="KW-0863">Zinc-finger</keyword>
<gene>
    <name evidence="7" type="ORF">FRACYDRAFT_247822</name>
</gene>
<keyword evidence="3" id="KW-0862">Zinc</keyword>
<evidence type="ECO:0000256" key="5">
    <source>
        <dbReference type="SAM" id="MobiDB-lite"/>
    </source>
</evidence>
<keyword evidence="8" id="KW-1185">Reference proteome</keyword>
<dbReference type="Pfam" id="PF01753">
    <property type="entry name" value="zf-MYND"/>
    <property type="match status" value="1"/>
</dbReference>
<evidence type="ECO:0000256" key="4">
    <source>
        <dbReference type="PROSITE-ProRule" id="PRU00134"/>
    </source>
</evidence>
<dbReference type="InParanoid" id="A0A1E7EWG7"/>
<evidence type="ECO:0000259" key="6">
    <source>
        <dbReference type="PROSITE" id="PS50865"/>
    </source>
</evidence>
<dbReference type="Proteomes" id="UP000095751">
    <property type="component" value="Unassembled WGS sequence"/>
</dbReference>
<dbReference type="KEGG" id="fcy:FRACYDRAFT_247822"/>
<dbReference type="InterPro" id="IPR002893">
    <property type="entry name" value="Znf_MYND"/>
</dbReference>
<feature type="compositionally biased region" description="Polar residues" evidence="5">
    <location>
        <begin position="7"/>
        <end position="24"/>
    </location>
</feature>
<keyword evidence="1" id="KW-0479">Metal-binding</keyword>